<dbReference type="Proteomes" id="UP000077755">
    <property type="component" value="Chromosome 8"/>
</dbReference>
<organism evidence="2 3">
    <name type="scientific">Daucus carota subsp. sativus</name>
    <name type="common">Carrot</name>
    <dbReference type="NCBI Taxonomy" id="79200"/>
    <lineage>
        <taxon>Eukaryota</taxon>
        <taxon>Viridiplantae</taxon>
        <taxon>Streptophyta</taxon>
        <taxon>Embryophyta</taxon>
        <taxon>Tracheophyta</taxon>
        <taxon>Spermatophyta</taxon>
        <taxon>Magnoliopsida</taxon>
        <taxon>eudicotyledons</taxon>
        <taxon>Gunneridae</taxon>
        <taxon>Pentapetalae</taxon>
        <taxon>asterids</taxon>
        <taxon>campanulids</taxon>
        <taxon>Apiales</taxon>
        <taxon>Apiaceae</taxon>
        <taxon>Apioideae</taxon>
        <taxon>Scandiceae</taxon>
        <taxon>Daucinae</taxon>
        <taxon>Daucus</taxon>
        <taxon>Daucus sect. Daucus</taxon>
    </lineage>
</organism>
<keyword evidence="1" id="KW-0472">Membrane</keyword>
<evidence type="ECO:0008006" key="4">
    <source>
        <dbReference type="Google" id="ProtNLM"/>
    </source>
</evidence>
<dbReference type="Gene3D" id="3.40.395.10">
    <property type="entry name" value="Adenoviral Proteinase, Chain A"/>
    <property type="match status" value="1"/>
</dbReference>
<dbReference type="SUPFAM" id="SSF54001">
    <property type="entry name" value="Cysteine proteinases"/>
    <property type="match status" value="1"/>
</dbReference>
<reference evidence="2" key="2">
    <citation type="submission" date="2022-03" db="EMBL/GenBank/DDBJ databases">
        <title>Draft title - Genomic analysis of global carrot germplasm unveils the trajectory of domestication and the origin of high carotenoid orange carrot.</title>
        <authorList>
            <person name="Iorizzo M."/>
            <person name="Ellison S."/>
            <person name="Senalik D."/>
            <person name="Macko-Podgorni A."/>
            <person name="Grzebelus D."/>
            <person name="Bostan H."/>
            <person name="Rolling W."/>
            <person name="Curaba J."/>
            <person name="Simon P."/>
        </authorList>
    </citation>
    <scope>NUCLEOTIDE SEQUENCE</scope>
    <source>
        <tissue evidence="2">Leaf</tissue>
    </source>
</reference>
<reference evidence="2" key="1">
    <citation type="journal article" date="2016" name="Nat. Genet.">
        <title>A high-quality carrot genome assembly provides new insights into carotenoid accumulation and asterid genome evolution.</title>
        <authorList>
            <person name="Iorizzo M."/>
            <person name="Ellison S."/>
            <person name="Senalik D."/>
            <person name="Zeng P."/>
            <person name="Satapoomin P."/>
            <person name="Huang J."/>
            <person name="Bowman M."/>
            <person name="Iovene M."/>
            <person name="Sanseverino W."/>
            <person name="Cavagnaro P."/>
            <person name="Yildiz M."/>
            <person name="Macko-Podgorni A."/>
            <person name="Moranska E."/>
            <person name="Grzebelus E."/>
            <person name="Grzebelus D."/>
            <person name="Ashrafi H."/>
            <person name="Zheng Z."/>
            <person name="Cheng S."/>
            <person name="Spooner D."/>
            <person name="Van Deynze A."/>
            <person name="Simon P."/>
        </authorList>
    </citation>
    <scope>NUCLEOTIDE SEQUENCE</scope>
    <source>
        <tissue evidence="2">Leaf</tissue>
    </source>
</reference>
<sequence length="149" mass="17553">MNAIKKSRRADYNFKMNFLVLVYNFFIEANQNRWISRKMLSFGGNFLFPVYTGIHHYIICYNIKRPQWEIIDNRAQEMSVEDTYGDLPWNLQHEIVNLEPTIVTMSWQTFDNVVDCGVFVMRHLESYMGSANGWSTGLRAERVCSLPLK</sequence>
<gene>
    <name evidence="2" type="ORF">DCAR_0830710</name>
</gene>
<feature type="transmembrane region" description="Helical" evidence="1">
    <location>
        <begin position="39"/>
        <end position="59"/>
    </location>
</feature>
<dbReference type="AlphaFoldDB" id="A0AAF0XNT5"/>
<dbReference type="EMBL" id="CP093350">
    <property type="protein sequence ID" value="WOH11230.1"/>
    <property type="molecule type" value="Genomic_DNA"/>
</dbReference>
<evidence type="ECO:0000313" key="2">
    <source>
        <dbReference type="EMBL" id="WOH11230.1"/>
    </source>
</evidence>
<keyword evidence="1" id="KW-1133">Transmembrane helix</keyword>
<proteinExistence type="predicted"/>
<keyword evidence="3" id="KW-1185">Reference proteome</keyword>
<dbReference type="InterPro" id="IPR038765">
    <property type="entry name" value="Papain-like_cys_pep_sf"/>
</dbReference>
<evidence type="ECO:0000313" key="3">
    <source>
        <dbReference type="Proteomes" id="UP000077755"/>
    </source>
</evidence>
<name>A0AAF0XNT5_DAUCS</name>
<protein>
    <recommendedName>
        <fullName evidence="4">Ubiquitin-like protease family profile domain-containing protein</fullName>
    </recommendedName>
</protein>
<evidence type="ECO:0000256" key="1">
    <source>
        <dbReference type="SAM" id="Phobius"/>
    </source>
</evidence>
<accession>A0AAF0XNT5</accession>
<keyword evidence="1" id="KW-0812">Transmembrane</keyword>